<dbReference type="AGR" id="Xenbase:XB-GENE-1010012"/>
<organism evidence="25 26">
    <name type="scientific">Xenopus tropicalis</name>
    <name type="common">Western clawed frog</name>
    <name type="synonym">Silurana tropicalis</name>
    <dbReference type="NCBI Taxonomy" id="8364"/>
    <lineage>
        <taxon>Eukaryota</taxon>
        <taxon>Metazoa</taxon>
        <taxon>Chordata</taxon>
        <taxon>Craniata</taxon>
        <taxon>Vertebrata</taxon>
        <taxon>Euteleostomi</taxon>
        <taxon>Amphibia</taxon>
        <taxon>Batrachia</taxon>
        <taxon>Anura</taxon>
        <taxon>Pipoidea</taxon>
        <taxon>Pipidae</taxon>
        <taxon>Xenopodinae</taxon>
        <taxon>Xenopus</taxon>
        <taxon>Silurana</taxon>
    </lineage>
</organism>
<reference evidence="26" key="1">
    <citation type="submission" date="2025-08" db="UniProtKB">
        <authorList>
            <consortium name="RefSeq"/>
        </authorList>
    </citation>
    <scope>IDENTIFICATION</scope>
    <source>
        <strain evidence="26">Nigerian</strain>
        <tissue evidence="26">Liver and blood</tissue>
    </source>
</reference>
<evidence type="ECO:0000256" key="18">
    <source>
        <dbReference type="ARBA" id="ARBA00070037"/>
    </source>
</evidence>
<dbReference type="PROSITE" id="PS50912">
    <property type="entry name" value="EAR"/>
    <property type="match status" value="3"/>
</dbReference>
<dbReference type="InterPro" id="IPR057244">
    <property type="entry name" value="GAIN_B"/>
</dbReference>
<dbReference type="InterPro" id="IPR017981">
    <property type="entry name" value="GPCR_2-like_7TM"/>
</dbReference>
<dbReference type="FunFam" id="2.60.40.2030:FF:000009">
    <property type="entry name" value="adhesion G-protein coupled receptor V1"/>
    <property type="match status" value="1"/>
</dbReference>
<dbReference type="Gene3D" id="2.60.120.200">
    <property type="match status" value="1"/>
</dbReference>
<evidence type="ECO:0000256" key="16">
    <source>
        <dbReference type="ARBA" id="ARBA00023224"/>
    </source>
</evidence>
<dbReference type="PROSITE" id="PS50221">
    <property type="entry name" value="GAIN_B"/>
    <property type="match status" value="1"/>
</dbReference>
<dbReference type="InterPro" id="IPR003644">
    <property type="entry name" value="Calx_beta"/>
</dbReference>
<dbReference type="Pfam" id="PF00002">
    <property type="entry name" value="7tm_2"/>
    <property type="match status" value="1"/>
</dbReference>
<dbReference type="InterPro" id="IPR038081">
    <property type="entry name" value="CalX-like_sf"/>
</dbReference>
<feature type="domain" description="G-protein coupled receptors family 2 profile 2" evidence="24">
    <location>
        <begin position="5801"/>
        <end position="6052"/>
    </location>
</feature>
<evidence type="ECO:0000256" key="5">
    <source>
        <dbReference type="ARBA" id="ARBA00022475"/>
    </source>
</evidence>
<dbReference type="KEGG" id="xtr:100485656"/>
<feature type="transmembrane region" description="Helical" evidence="21">
    <location>
        <begin position="6030"/>
        <end position="6051"/>
    </location>
</feature>
<comment type="subcellular location">
    <subcellularLocation>
        <location evidence="3">Cell membrane</location>
        <topology evidence="3">Multi-pass membrane protein</topology>
    </subcellularLocation>
    <subcellularLocation>
        <location evidence="1">Cell projection</location>
        <location evidence="1">Stereocilium membrane</location>
    </subcellularLocation>
    <subcellularLocation>
        <location evidence="2">Photoreceptor inner segment</location>
    </subcellularLocation>
</comment>
<dbReference type="GO" id="GO:0060171">
    <property type="term" value="C:stereocilium membrane"/>
    <property type="evidence" value="ECO:0007669"/>
    <property type="project" value="UniProtKB-SubCell"/>
</dbReference>
<evidence type="ECO:0000313" key="26">
    <source>
        <dbReference type="RefSeq" id="XP_031749313.1"/>
    </source>
</evidence>
<dbReference type="GeneID" id="100485656"/>
<keyword evidence="8" id="KW-0677">Repeat</keyword>
<dbReference type="GO" id="GO:0016787">
    <property type="term" value="F:hydrolase activity"/>
    <property type="evidence" value="ECO:0007669"/>
    <property type="project" value="UniProtKB-KW"/>
</dbReference>
<dbReference type="GO" id="GO:0007166">
    <property type="term" value="P:cell surface receptor signaling pathway"/>
    <property type="evidence" value="ECO:0007669"/>
    <property type="project" value="InterPro"/>
</dbReference>
<evidence type="ECO:0000256" key="22">
    <source>
        <dbReference type="SAM" id="SignalP"/>
    </source>
</evidence>
<keyword evidence="25" id="KW-1185">Reference proteome</keyword>
<dbReference type="FunFam" id="2.60.40.2030:FF:000017">
    <property type="entry name" value="Adhesion G protein-coupled receptor V1"/>
    <property type="match status" value="5"/>
</dbReference>
<feature type="transmembrane region" description="Helical" evidence="21">
    <location>
        <begin position="5838"/>
        <end position="5857"/>
    </location>
</feature>
<dbReference type="Proteomes" id="UP000008143">
    <property type="component" value="Chromosome 1"/>
</dbReference>
<dbReference type="OMA" id="RYTAFEV"/>
<dbReference type="FunFam" id="2.60.40.2030:FF:000028">
    <property type="entry name" value="Adhesion G-protein coupled receptor V1"/>
    <property type="match status" value="1"/>
</dbReference>
<dbReference type="FunFam" id="2.60.40.2030:FF:000007">
    <property type="entry name" value="Adhesion G-protein coupled receptor V1"/>
    <property type="match status" value="4"/>
</dbReference>
<dbReference type="Pfam" id="PF13385">
    <property type="entry name" value="Laminin_G_3"/>
    <property type="match status" value="1"/>
</dbReference>
<accession>A0A8J1IUN9</accession>
<evidence type="ECO:0000256" key="3">
    <source>
        <dbReference type="ARBA" id="ARBA00004651"/>
    </source>
</evidence>
<feature type="transmembrane region" description="Helical" evidence="21">
    <location>
        <begin position="5907"/>
        <end position="5932"/>
    </location>
</feature>
<name>A0A8J1IUN9_XENTR</name>
<keyword evidence="9" id="KW-0378">Hydrolase</keyword>
<comment type="similarity">
    <text evidence="4">Belongs to the G-protein coupled receptor 2 family. Adhesion G-protein coupled receptor (ADGR) subfamily.</text>
</comment>
<feature type="transmembrane region" description="Helical" evidence="21">
    <location>
        <begin position="5804"/>
        <end position="5826"/>
    </location>
</feature>
<evidence type="ECO:0000256" key="21">
    <source>
        <dbReference type="SAM" id="Phobius"/>
    </source>
</evidence>
<dbReference type="OrthoDB" id="2324346at2759"/>
<keyword evidence="5" id="KW-1003">Cell membrane</keyword>
<evidence type="ECO:0000256" key="15">
    <source>
        <dbReference type="ARBA" id="ARBA00023170"/>
    </source>
</evidence>
<keyword evidence="12" id="KW-0297">G-protein coupled receptor</keyword>
<dbReference type="FunFam" id="2.60.40.2030:FF:000020">
    <property type="entry name" value="Adhesion G protein-coupled receptor V1"/>
    <property type="match status" value="1"/>
</dbReference>
<dbReference type="InterPro" id="IPR009039">
    <property type="entry name" value="EAR"/>
</dbReference>
<dbReference type="Gene3D" id="2.60.40.2030">
    <property type="match status" value="36"/>
</dbReference>
<dbReference type="GO" id="GO:0032420">
    <property type="term" value="C:stereocilium"/>
    <property type="evidence" value="ECO:0000318"/>
    <property type="project" value="GO_Central"/>
</dbReference>
<dbReference type="GO" id="GO:0001917">
    <property type="term" value="C:photoreceptor inner segment"/>
    <property type="evidence" value="ECO:0007669"/>
    <property type="project" value="UniProtKB-SubCell"/>
</dbReference>
<dbReference type="Pfam" id="PF03160">
    <property type="entry name" value="Calx-beta"/>
    <property type="match status" value="33"/>
</dbReference>
<dbReference type="InterPro" id="IPR026919">
    <property type="entry name" value="ADGRV1"/>
</dbReference>
<dbReference type="Xenbase" id="XB-GENE-1010012">
    <property type="gene designation" value="adgrv1"/>
</dbReference>
<feature type="transmembrane region" description="Helical" evidence="21">
    <location>
        <begin position="6003"/>
        <end position="6024"/>
    </location>
</feature>
<dbReference type="FunFam" id="2.60.40.2030:FF:000012">
    <property type="entry name" value="Adhesion G-protein coupled receptor V1"/>
    <property type="match status" value="1"/>
</dbReference>
<evidence type="ECO:0000313" key="25">
    <source>
        <dbReference type="Proteomes" id="UP000008143"/>
    </source>
</evidence>
<dbReference type="PROSITE" id="PS50261">
    <property type="entry name" value="G_PROTEIN_RECEP_F2_4"/>
    <property type="match status" value="1"/>
</dbReference>
<dbReference type="PANTHER" id="PTHR46682:SF1">
    <property type="entry name" value="ADHESION G-PROTEIN COUPLED RECEPTOR V1"/>
    <property type="match status" value="1"/>
</dbReference>
<dbReference type="FunFam" id="2.60.40.2030:FF:000023">
    <property type="entry name" value="Adhesion G protein-coupled receptor V1"/>
    <property type="match status" value="1"/>
</dbReference>
<dbReference type="InterPro" id="IPR000203">
    <property type="entry name" value="GPS"/>
</dbReference>
<dbReference type="RefSeq" id="XP_031749313.1">
    <property type="nucleotide sequence ID" value="XM_031893453.1"/>
</dbReference>
<dbReference type="SMART" id="SM00303">
    <property type="entry name" value="GPS"/>
    <property type="match status" value="1"/>
</dbReference>
<dbReference type="FunFam" id="2.60.40.2030:FF:000031">
    <property type="entry name" value="Adhesion G protein-coupled receptor V1"/>
    <property type="match status" value="1"/>
</dbReference>
<evidence type="ECO:0000256" key="6">
    <source>
        <dbReference type="ARBA" id="ARBA00022692"/>
    </source>
</evidence>
<sequence length="6194" mass="677681">MPSVSIFAIFELGFFITVISAETQVQFTGQTVFFVNETSTTVIRLVIQRIGVPANITAIVQLEGENTGDFVESVTAAFIPERESNRTVYISVCDDDIPEEDETFKFLLILQHSSLDAKLGLARVATVTILSNDNAFGVISFNMAPFIAVNEPRDRNLSVPLRLIREKGTYGTVTVTFEIDGGPNSPEEDLLPSKGNITFSTGTSLLVYNLTVLDDQIPENDENFTLILTNVFGGAEINSSRSKVQIMIRKNDSPVRFSQSSYMVPETAHVIVIPVIRGKDLTDTAVGSDDVDVSIKYKIVTKNTTASAQLGKDFSDLQPNNTIIFPPKAFEYSLKFQIIDDTIPEIAESFQILLMGDTLQGDAVLLFPDVVTVTIEPNDKPYGVLSINSALYAQPVIIDEDQISRYEGISIVRNGGTHGHVSVNWTIQRNSSDPSLVTAGILPSSGVLQFTQDQMMVSLPLTIISDDFPEEAEAYILRLLTNTVQGGAEVGSPTELIFFIQDSDDVYGLIQFHAIEDQKIEISHEGRFLTLKFARQHGTRGVVKLIYSALYIPAGPVDPWRAKDGVLNASAQNSVTFAEGVSLITVNLPIRNDAFLQNGANFLVQLKTCELLSPFPIVPPVSPRLGTLQNVSLSVTADIANGEIGFTSNLSIIVSEPENASEVVSIALHRDGTGGEAVVFWSLKPTGLNANAVTLNDLSPFNGSVKFLHGQSDTTINITIKPDDIPEVNETVIISLNRVSVENHILKSGFTSCELTILQNDDPGGVFEFSTSSRGPYYVKEGDSVELRISRSKGILVQQFLRYTVEPKDSNEFYGNTGILEFKTGEKEIVITLLTRIDWIPELDELYSVVLSSHGEFPTTLGDARAVNITILKNDDPHGVIEFISDGIVMSLNESKGDEICNATFTVIRKQGNFGNINVSWFIIPNSTNDVYPTQGILSFQDKEISKMITISSLPDEIPEPKETFTLNLLNATGGARMGSIITAKLEINKNDDAVFFKEPVVIWVEEGQSANLTVVRNGSADFVSSVMYTTINGLARAEDKDFIYSSGNLLVFDVGQRVLNITINTSEDDIPETDEPFYILLLNATGDTVVSGNGNATVIIKANDDPNGIFSIEPVNKSVEEGTTTNFKVVRNRGHFGNVYVQWAIFQNNSALQPGEEFYNHSGSIWFRNGEQLNYIILHAIPDLIPEFNEFYTLMLVNISGGSPGPGGKLAQKDLSVTVMIPFNDDPFGVFVIGPESLNREVAEDVNSEDDMSYITNFSIWRHQGTYGNVRVGWEVLSSTYRNGLPPMMDFLLHALFPPSVLLQPHKRRHYSGTDALYFNGAEDSFGLIDEHDISDMNNTLANFTFSAWAIPQVNTNGFIISKENHNGILYYGVQVETNGSYIFLTLCYTTFGSNITYIARAGMPKLIDETIWIHLLITLDDGFIEFYIDGSPIPGGVKSLKGEAIINGPGTFRVGAGLNGNTSYTGMLQDVRLYFQRLSRAEISELHATPAKSDLHPISGYLEYRQGETHKSFIISARDDSEEEGEELFILKLVSVYGGARIPEENTTAVIRIQKSDNANGLFGFTGPCIPQSVEEGSTISCVVERTRGALDTVHVFYSISQTDVPSTNQTLADFASSTGNITFLPFQRSRVLNLNAVDDEIPELAEVFRVTLVSALSADGKIGSTPTSGASIDPNKRVEDIKIVASDHPYGLLQFSLGPPPKTEDKMTLPATSVLTITVKEEIGQVKLLVVRAQGLLGRVRVDYRTISLTAFSPKDYKETSDLLDFQPGERYKYITVNITDNSIPELSKSFRVELLNADGGVAELFRNDGSGSGDGDMEFFLPAVHQRASLGIASHIIVTIEDSDDAHGVFEFSQESLQVNATEPENGHSPVTLQVLRDRGALSQVLLFWTIDVDPEKDFAFTSGNVTFDIGQRKANITIYVSPDEIPELDKIFSVSLTNVSRGRLGNFTNASVIIFANDDPYGLFVFSEKNRPIKVEEANRNITLTVQRLKGLMGTVMVTYRTILDTEKIGFLPSTIARATLGKDYLPVSGQLTFKVNISEANILLPILDDNDPERAEWLFVELFNVTLIVKEQSQPVLESPRLGSKSNVTAQIVINASDDAFGVLQLSATYVRVAESYVGPIVNVTRIGGMFADVSVKFKAVPITAIAGEDYTVASSDVVLLEGETSKAVPIYIINDINPEVEESFRVVLINETTGGALVGEITETVIVIEASDDPYGSFVFQATSVTVQEPDTNTVSVKLPIIRNAGTLGNVLVQWAAFINGQLATTDLKVASGNVTFMAGETLKILSLEIVADDIPEDNEIIFVQLTGASNGGSIGLDGVAKITIPANDNPYGTISFYRQEYRVQEPLEQSSLANITVRRSAGRFGRLQILYSTSEIDVIAVAAGQGQDMLSYYEHPLPGIPSLPSRQTFNVSVAGDPLQSCAINCLKNQVCAAFSFSNTSGIPQCFWLTTLSNLLNNGTRFLTYKKNTTSVSVLFSTQATAGSDYESVTGQWFTMLEGQEFANLTVSILTDTFPELDERFIVSLLEVKLLNISTSLKNQPTIGQPNSSVVVIKMNGDAFGVFVIYSLNPNALEQGHYLEVEEQPKTTLQLVIERREGSLGQVAVEWGIVGGTATKNEDFIVEDNVLIFSEGETRKLVTLTIKDDLVPEESETIIIQLTQTDGGSRILPSSNTVKIVILANDNVAGVISFHSNSRSVIGHEGEQLEFHVLRSFPGSGNVTVNWKIVGAHLELNFENSSGLLFFSEGSLNASFLVHLLDDQIPEERELYQLILYNVTTQGITGNGVAVLDKQGYEAVLTVEASDEPYGVINFAPSSRNVLTQEGNKTIQLFINREYGSLGDINITYATTTDILNQSNIHPAEPGRDYISAFGSLIMKDGATTAAINISILEDDIPELQEYFFVSLTSVELIVKLMTSSPPHLDIKGLTAQIIIDANDGAQGVIEWQSTSYEINETQGILTLVAYRNKGTYGNVTLFFYAQNLEAQLGIDYNATSMVLSFDDGERYKFIDIMIYDDNIPEGDESFQLILANPSRGLELGTNTTATITILANDDGHGILSFNNSEHFYLREPTASNMFESVALLYIVRDPPQGIFGRVTVQFIVKGENGSDAEGDLSPTQGYVTLEDGERFKTLEITAILDEEPEMDEHFTVILLSPTGGSKLGTRVQTLITVLQNQAPQGLFSIFPANNRSNSMTVEEGNVTVYLKVSRNNGLNMSVSVEWETLSGTALGIRGPYSVLSVLQSFGNVTGSSWCFFNHADIQYAVLLRKSRMSTSTVPFSTVYEWRGVFVPIQDFTIETPFGCVGFAINGSQFLAITFGNGRPTNTSIFTFSPKQGLSLKQTIMVAETTGVKHFSASKQDYLVIASGMGSTDALQVYKWNNGLFALHQKLPVLWTSGLTVFTRGESIYLVVSLASPVQNSLIYTWSMNQFGTPQEVPVKGATCVESLASGADVYIILSGNTSVDIFLWESGQTFFKKIQTIPYEGGTNMIHAFMPPSGLIHFLVSGENASALYSLNSGWNQFSLVLLAPASKHLTSAIVRSMNATKTIIAQAGDLSSQIFELTSISNQSDFIPSSGELKFEPGEREAVIAISILDDLIPEEDESFTIRLKNPKGGAEIGANSYVRIIIPTNDDAHGVIGFAQSSLIKQAEEMEQDNLVSFTIERLYGNYGRVAVEWFANGSISDISPSSGVVTFSNGQALTTITVTVIADNIAELTETVTVMLTRVVTMNIADPSRGATLDPLRTKAVLVILPNDSPHGVIGWHINSLQVKVEEPEVNSTIITLQVVREQGFAGDIAVYLQSVPNLALPAINRATKNQDFMTKEEIVIIRENKTFALVPITILPDDLPELYEGFLLNITSVAILNASTSREQPTVKRPGTEIAEIIILENDEPKGVFQFNVSKDINGAVNAYEVPPPRNVLILPIIRRAGKFGPVTVYWEAKPMTASQEDFYPSSGNLTFSDGQGSGVIQIFIVDDTFVEFSEAFTVVLKNLTNGAKFGNETTVLVNIPPNDSPIGVFGFEEKTVRVSEAKYTGDLNGEVTLTVARSPGGRGAVKIIWVLEEAAQYDLRPLNGTLIFNESDTRKSFTLQAIQDNLLEGEETYTIQLVSGDYSVISPVDGTAFVVITGDTGASGVVGIAPSSRNIIIGEPLGNYNGTAYISLVRGPGIFGEITVYWNITPAYQNEFLEVTGSLIMRDRQSAAVVIIQAMDDNSPEEKSYYRFQLNKVSEGATINESSRSANITMASSDLPYGNFQFLQTLLQISEDENWANVTVVRSGGIFGTVLLKYQTENGSALSDLDYAHTMGQLVFNPNETIKHVSIKIHNDILPEGPEDFFVVIQEVKLLGRDYDHTIRENGLQLDQPPIIGNNSLARIIIQKNDNAEGVIQFDPDFVDVQVEEDVGTLSIPVMRLYGTYGYVTAEFVSRGISALANGIDYTVHNTSVTFQHGQQLSLINISITDDEESELAEQFEIRLVAASGGAILGRHLVSTVTIAKSDSLSGAVRFLNESQITLPNPNVSLSLLLALERTGGTLGASQILWKILGPNSKETIKANNDDFSEPLNGSVHFNDGEGGIKTISLTILPHGEIEVEEKFIIILSVGSGDAVIDRKAGNVTLTIKKFGDPNGIIQFAPKSLLLKNYTEPGAAEGPLNITFPLNRVQGTMGNLTIHWELRSTSVIQGDFAALMGWVSIPEKKNTAEIIIQLLPDDEPELDEICMVHLTYVEGGADLDNDKRVAQFTVLGNDDPHGVFVVFPAGQSIIVTNDSSRYIQINVSRLAGTFGNVSVAYQISAGGGEQQFFTEKIVGNVLIKDGATYGLTTVPISSQVFLSPGFNFTVELTNVTLMGQSSYGRPQIGKGQKPTSVSVPKDAANSEVGFEAIAFRLSNITLGEGKAVISRTGLYGSVKVGWSVGYPMGFKPINIHLGKITPESGTVTFMQGEDRKTISVLLEANSSLPEAFALQLTQLSSNVSGGVRLKPGFTVSEFEPMGVFQFSSNSKHVTVAEDVKTVRVHVQRLYGFQGNITVLKFQTIPGSAKAIDDYVPIYNGELVFQKYQTSAVIEVSIVNDDIYEADEIFYLNLTSVENIGVNHSKSLLNVDSHLATITILANDLASGFVSIGPVTTYVEEDTNNSALNTVYLHVKRTRGFSGVVHFTITTFGKINATKGLKGLPFENSHKSTNLSWATEVMDFEEKSMLITMLDGEMEHNISVKIHDDEEPEGSEVFYIFIKDPRGGVQIIDGRDESGYASYATIIIRGSDMQNGILGFAMESQQGLLLDEDSVKHTVQLLVLRQINRAFEDVKVFWRATFNKTAVELYKDEVNLVNELQVVSGHTVCSAGQTQCIITVEAKPDKVPEFETYFYVELHQVSAGASINSSSRFAKIILLESDAPYGLIYFAVGSREAVAHKKTTLISLQISRESSTAQSISVGFTMQELTVSEVIGHTTISPAVAGSDFVKSEGILTFEVGQKTVVLDIILTPETGSINPFPKRFQVLLVNPSGSAKVDPLYGIANITILSDPTSQSVWGLIDQLHQPYEETVFIRVLQTLNNKASSEVSEEQLGAMLNIMEKIANEGEIQVLTNDSRALFYDTLCSLASPERLDTRGYSPLIDVAEKYAFSLLSGVECGSSGERGKTILDTCPHISISSYHWYPQEINGKTFQGKDGDSIQVPETFLTVSPISAAEEGCAFIHFTEYSSQQWFLTSGTETILNNKVLSVSLKGRPSYRIADSNEVVYRIHAAGDRIIPKKSRCLLWNQGLERWMSDRELCRVVSDTTDYVECACSHMSSYAVLAHTDRLSSYNEAFFFAGFICISGFTLAILSQLFCTRSTMFAAKLLTHFRVSCLGTQISFLAAAYISQELSDESCSALASVTHYFYLSQFFWMLIQAVNFWYVLVMNDENAERRHLIFFIVGWGLPAVVVILQLVILRSIYHKSLPEIYGLVHGDMCFTPNMYAALSTAVLLPLVCLVVVLVVFIHAYQVAQQWKSYDDVFRGRPNASEIPLILYLFALTVLTWLWGGLHLAYRDLWMLVLFIIFNSLQGLYVFVVYFILHNQLCCPVKASYSIEGDGHRSQASAFFTPSSGMPPAGGEISKSTQNLISAMEEISDWERSGSQEIKQDPQNGNVFTTSGGYGNGSLVADEELQEFDDLIFVLKAGSGLNISDTESGHGSQDGGSMANSQIVELRRIPIADTHL</sequence>
<feature type="signal peptide" evidence="22">
    <location>
        <begin position="1"/>
        <end position="21"/>
    </location>
</feature>
<keyword evidence="6 21" id="KW-0812">Transmembrane</keyword>
<feature type="chain" id="PRO_5035199698" description="Adhesion G-protein coupled receptor V1" evidence="22">
    <location>
        <begin position="22"/>
        <end position="6194"/>
    </location>
</feature>
<evidence type="ECO:0000256" key="19">
    <source>
        <dbReference type="ARBA" id="ARBA00078072"/>
    </source>
</evidence>
<feature type="domain" description="GAIN-B" evidence="23">
    <location>
        <begin position="5642"/>
        <end position="5799"/>
    </location>
</feature>
<evidence type="ECO:0000259" key="23">
    <source>
        <dbReference type="PROSITE" id="PS50221"/>
    </source>
</evidence>
<dbReference type="GO" id="GO:0071277">
    <property type="term" value="P:cellular response to calcium ion"/>
    <property type="evidence" value="ECO:0000318"/>
    <property type="project" value="GO_Central"/>
</dbReference>
<dbReference type="InterPro" id="IPR046338">
    <property type="entry name" value="GAIN_dom_sf"/>
</dbReference>
<evidence type="ECO:0000256" key="8">
    <source>
        <dbReference type="ARBA" id="ARBA00022737"/>
    </source>
</evidence>
<evidence type="ECO:0000256" key="14">
    <source>
        <dbReference type="ARBA" id="ARBA00023157"/>
    </source>
</evidence>
<dbReference type="GO" id="GO:0001965">
    <property type="term" value="F:G-protein alpha-subunit binding"/>
    <property type="evidence" value="ECO:0000318"/>
    <property type="project" value="GO_Central"/>
</dbReference>
<keyword evidence="10" id="KW-0106">Calcium</keyword>
<dbReference type="InterPro" id="IPR000832">
    <property type="entry name" value="GPCR_2_secretin-like"/>
</dbReference>
<evidence type="ECO:0000256" key="9">
    <source>
        <dbReference type="ARBA" id="ARBA00022801"/>
    </source>
</evidence>
<dbReference type="GO" id="GO:0007601">
    <property type="term" value="P:visual perception"/>
    <property type="evidence" value="ECO:0000318"/>
    <property type="project" value="GO_Central"/>
</dbReference>
<protein>
    <recommendedName>
        <fullName evidence="18">Adhesion G-protein coupled receptor V1</fullName>
    </recommendedName>
    <alternativeName>
        <fullName evidence="20">G-protein coupled receptor 98</fullName>
    </alternativeName>
    <alternativeName>
        <fullName evidence="19">Very large G-protein coupled receptor 1</fullName>
    </alternativeName>
</protein>
<dbReference type="FunFam" id="2.60.40.2030:FF:000021">
    <property type="entry name" value="Adhesion G protein-coupled receptor V1"/>
    <property type="match status" value="1"/>
</dbReference>
<dbReference type="Pfam" id="PF01825">
    <property type="entry name" value="GPS"/>
    <property type="match status" value="1"/>
</dbReference>
<dbReference type="GO" id="GO:0004930">
    <property type="term" value="F:G protein-coupled receptor activity"/>
    <property type="evidence" value="ECO:0000318"/>
    <property type="project" value="GO_Central"/>
</dbReference>
<evidence type="ECO:0000256" key="2">
    <source>
        <dbReference type="ARBA" id="ARBA00004437"/>
    </source>
</evidence>
<feature type="transmembrane region" description="Helical" evidence="21">
    <location>
        <begin position="5877"/>
        <end position="5895"/>
    </location>
</feature>
<dbReference type="GO" id="GO:0048513">
    <property type="term" value="P:animal organ development"/>
    <property type="evidence" value="ECO:0007669"/>
    <property type="project" value="UniProtKB-ARBA"/>
</dbReference>
<keyword evidence="7 22" id="KW-0732">Signal</keyword>
<dbReference type="PANTHER" id="PTHR46682">
    <property type="entry name" value="ADHESION G-PROTEIN COUPLED RECEPTOR V1"/>
    <property type="match status" value="1"/>
</dbReference>
<keyword evidence="17" id="KW-0966">Cell projection</keyword>
<dbReference type="GO" id="GO:0005737">
    <property type="term" value="C:cytoplasm"/>
    <property type="evidence" value="ECO:0000318"/>
    <property type="project" value="GO_Central"/>
</dbReference>
<dbReference type="CTD" id="84059"/>
<dbReference type="Gene3D" id="1.20.1070.10">
    <property type="entry name" value="Rhodopsin 7-helix transmembrane proteins"/>
    <property type="match status" value="1"/>
</dbReference>
<dbReference type="GO" id="GO:0010855">
    <property type="term" value="F:adenylate cyclase inhibitor activity"/>
    <property type="evidence" value="ECO:0000318"/>
    <property type="project" value="GO_Central"/>
</dbReference>
<evidence type="ECO:0000256" key="17">
    <source>
        <dbReference type="ARBA" id="ARBA00023273"/>
    </source>
</evidence>
<evidence type="ECO:0000256" key="10">
    <source>
        <dbReference type="ARBA" id="ARBA00022837"/>
    </source>
</evidence>
<dbReference type="SUPFAM" id="SSF141072">
    <property type="entry name" value="CalX-like"/>
    <property type="match status" value="38"/>
</dbReference>
<proteinExistence type="inferred from homology"/>
<evidence type="ECO:0000256" key="12">
    <source>
        <dbReference type="ARBA" id="ARBA00023040"/>
    </source>
</evidence>
<gene>
    <name evidence="26 27" type="primary">adgrv1</name>
</gene>
<evidence type="ECO:0000256" key="1">
    <source>
        <dbReference type="ARBA" id="ARBA00004289"/>
    </source>
</evidence>
<keyword evidence="11 21" id="KW-1133">Transmembrane helix</keyword>
<feature type="transmembrane region" description="Helical" evidence="21">
    <location>
        <begin position="5952"/>
        <end position="5982"/>
    </location>
</feature>
<keyword evidence="14" id="KW-1015">Disulfide bond</keyword>
<dbReference type="Gene3D" id="2.60.220.50">
    <property type="match status" value="1"/>
</dbReference>
<evidence type="ECO:0000256" key="20">
    <source>
        <dbReference type="ARBA" id="ARBA00083929"/>
    </source>
</evidence>
<keyword evidence="13 21" id="KW-0472">Membrane</keyword>
<dbReference type="SUPFAM" id="SSF49899">
    <property type="entry name" value="Concanavalin A-like lectins/glucanases"/>
    <property type="match status" value="1"/>
</dbReference>
<evidence type="ECO:0000256" key="11">
    <source>
        <dbReference type="ARBA" id="ARBA00022989"/>
    </source>
</evidence>
<keyword evidence="16" id="KW-0807">Transducer</keyword>
<evidence type="ECO:0000259" key="24">
    <source>
        <dbReference type="PROSITE" id="PS50261"/>
    </source>
</evidence>
<dbReference type="InterPro" id="IPR013320">
    <property type="entry name" value="ConA-like_dom_sf"/>
</dbReference>
<evidence type="ECO:0000313" key="27">
    <source>
        <dbReference type="Xenbase" id="XB-GENE-1010012"/>
    </source>
</evidence>
<evidence type="ECO:0000256" key="7">
    <source>
        <dbReference type="ARBA" id="ARBA00022729"/>
    </source>
</evidence>
<dbReference type="FunFam" id="2.60.40.2030:FF:000013">
    <property type="entry name" value="Adhesion G-protein coupled receptor V1"/>
    <property type="match status" value="1"/>
</dbReference>
<keyword evidence="15 26" id="KW-0675">Receptor</keyword>
<evidence type="ECO:0000256" key="4">
    <source>
        <dbReference type="ARBA" id="ARBA00007343"/>
    </source>
</evidence>
<dbReference type="SMART" id="SM00237">
    <property type="entry name" value="Calx_beta"/>
    <property type="match status" value="19"/>
</dbReference>
<evidence type="ECO:0000256" key="13">
    <source>
        <dbReference type="ARBA" id="ARBA00023136"/>
    </source>
</evidence>
<dbReference type="GO" id="GO:0007605">
    <property type="term" value="P:sensory perception of sound"/>
    <property type="evidence" value="ECO:0000318"/>
    <property type="project" value="GO_Central"/>
</dbReference>